<protein>
    <submittedName>
        <fullName evidence="2">Uncharacterized protein</fullName>
    </submittedName>
</protein>
<evidence type="ECO:0000313" key="2">
    <source>
        <dbReference type="EMBL" id="JAT13389.1"/>
    </source>
</evidence>
<gene>
    <name evidence="2" type="ORF">g.22886</name>
</gene>
<dbReference type="AlphaFoldDB" id="A0A1B6KPL2"/>
<evidence type="ECO:0000256" key="1">
    <source>
        <dbReference type="SAM" id="MobiDB-lite"/>
    </source>
</evidence>
<dbReference type="EMBL" id="GEBQ01026588">
    <property type="protein sequence ID" value="JAT13389.1"/>
    <property type="molecule type" value="Transcribed_RNA"/>
</dbReference>
<name>A0A1B6KPL2_9HEMI</name>
<feature type="non-terminal residue" evidence="2">
    <location>
        <position position="1"/>
    </location>
</feature>
<feature type="region of interest" description="Disordered" evidence="1">
    <location>
        <begin position="1"/>
        <end position="88"/>
    </location>
</feature>
<accession>A0A1B6KPL2</accession>
<organism evidence="2">
    <name type="scientific">Graphocephala atropunctata</name>
    <dbReference type="NCBI Taxonomy" id="36148"/>
    <lineage>
        <taxon>Eukaryota</taxon>
        <taxon>Metazoa</taxon>
        <taxon>Ecdysozoa</taxon>
        <taxon>Arthropoda</taxon>
        <taxon>Hexapoda</taxon>
        <taxon>Insecta</taxon>
        <taxon>Pterygota</taxon>
        <taxon>Neoptera</taxon>
        <taxon>Paraneoptera</taxon>
        <taxon>Hemiptera</taxon>
        <taxon>Auchenorrhyncha</taxon>
        <taxon>Membracoidea</taxon>
        <taxon>Cicadellidae</taxon>
        <taxon>Cicadellinae</taxon>
        <taxon>Cicadellini</taxon>
        <taxon>Graphocephala</taxon>
    </lineage>
</organism>
<sequence length="235" mass="25635">SGEGGAEAGAAGDMGGYVSVRGEQGESIPLLRQGSGEGSPRSSLRKGSSGDAARKQLKRQVSFQDHTDDDVFLQDSGENSVRRGGTENGVHCTTNISDMTEERVSAFLKCHPEFLESWVMEEVQLEQLERWIIRRTQKEKKKTGSGAGRKTSLSRWKFCVHADKRQMLQEMTSSLQRRPSVGHVLWELAGCIASAVGADGHRLYLPDTGDSESLCLYLGHADPDCQLLGKATVPN</sequence>
<reference evidence="2" key="1">
    <citation type="submission" date="2015-11" db="EMBL/GenBank/DDBJ databases">
        <title>De novo transcriptome assembly of four potential Pierce s Disease insect vectors from Arizona vineyards.</title>
        <authorList>
            <person name="Tassone E.E."/>
        </authorList>
    </citation>
    <scope>NUCLEOTIDE SEQUENCE</scope>
</reference>
<feature type="compositionally biased region" description="Gly residues" evidence="1">
    <location>
        <begin position="1"/>
        <end position="15"/>
    </location>
</feature>
<feature type="non-terminal residue" evidence="2">
    <location>
        <position position="235"/>
    </location>
</feature>
<proteinExistence type="predicted"/>